<dbReference type="GO" id="GO:0000270">
    <property type="term" value="P:peptidoglycan metabolic process"/>
    <property type="evidence" value="ECO:0007669"/>
    <property type="project" value="InterPro"/>
</dbReference>
<gene>
    <name evidence="3" type="ORF">AB4Y30_11000</name>
</gene>
<protein>
    <submittedName>
        <fullName evidence="3">Lytic transglycosylase domain-containing protein</fullName>
    </submittedName>
</protein>
<sequence length="226" mass="25282">MLVKDYQSIMQYQAMSILNSNADSFSMHSPIVDLSFQQMLQDKINMAIWKNQIGEHNETPNSHVSYTPTPLDLPTTAPIPSNPIVMEQLTKQSQISSGDVPNTPFNSIIQEAATKYNIDEKLIHSVIKTESNYNPNVKSHAGAAGLMQLMPATAKYLGVTNRYDNAQNIDGGTKYLREMLDRYDNNIELALAAYNAGPGNVNKYNGIPPFKETQNYVKKVLNQYYA</sequence>
<organism evidence="3">
    <name type="scientific">Ornithinibacillus sp. 4-3</name>
    <dbReference type="NCBI Taxonomy" id="3231488"/>
    <lineage>
        <taxon>Bacteria</taxon>
        <taxon>Bacillati</taxon>
        <taxon>Bacillota</taxon>
        <taxon>Bacilli</taxon>
        <taxon>Bacillales</taxon>
        <taxon>Bacillaceae</taxon>
        <taxon>Ornithinibacillus</taxon>
    </lineage>
</organism>
<dbReference type="AlphaFoldDB" id="A0AB39HHL0"/>
<dbReference type="RefSeq" id="WP_368652281.1">
    <property type="nucleotide sequence ID" value="NZ_CP162599.1"/>
</dbReference>
<proteinExistence type="inferred from homology"/>
<dbReference type="Pfam" id="PF01464">
    <property type="entry name" value="SLT"/>
    <property type="match status" value="1"/>
</dbReference>
<dbReference type="Gene3D" id="1.10.530.10">
    <property type="match status" value="1"/>
</dbReference>
<evidence type="ECO:0000313" key="3">
    <source>
        <dbReference type="EMBL" id="XDK31554.1"/>
    </source>
</evidence>
<comment type="similarity">
    <text evidence="1">Belongs to the transglycosylase Slt family.</text>
</comment>
<name>A0AB39HHL0_9BACI</name>
<feature type="domain" description="Transglycosylase SLT" evidence="2">
    <location>
        <begin position="108"/>
        <end position="216"/>
    </location>
</feature>
<dbReference type="PANTHER" id="PTHR37423">
    <property type="entry name" value="SOLUBLE LYTIC MUREIN TRANSGLYCOSYLASE-RELATED"/>
    <property type="match status" value="1"/>
</dbReference>
<dbReference type="PANTHER" id="PTHR37423:SF2">
    <property type="entry name" value="MEMBRANE-BOUND LYTIC MUREIN TRANSGLYCOSYLASE C"/>
    <property type="match status" value="1"/>
</dbReference>
<dbReference type="InterPro" id="IPR008258">
    <property type="entry name" value="Transglycosylase_SLT_dom_1"/>
</dbReference>
<accession>A0AB39HHL0</accession>
<dbReference type="GO" id="GO:0008933">
    <property type="term" value="F:peptidoglycan lytic transglycosylase activity"/>
    <property type="evidence" value="ECO:0007669"/>
    <property type="project" value="InterPro"/>
</dbReference>
<dbReference type="GO" id="GO:0016020">
    <property type="term" value="C:membrane"/>
    <property type="evidence" value="ECO:0007669"/>
    <property type="project" value="InterPro"/>
</dbReference>
<dbReference type="CDD" id="cd00254">
    <property type="entry name" value="LT-like"/>
    <property type="match status" value="1"/>
</dbReference>
<reference evidence="3" key="1">
    <citation type="submission" date="2024-07" db="EMBL/GenBank/DDBJ databases">
        <title>Halotolerant mesophilic bacterium Ornithinibacillus sp. 4-3, sp. nov., isolated from soil.</title>
        <authorList>
            <person name="Sidarenka A.V."/>
            <person name="Guliayeva D.E."/>
            <person name="Leanovich S.I."/>
            <person name="Hileuskaya K.S."/>
            <person name="Akhremchuk A.E."/>
            <person name="Sikolenko M.A."/>
            <person name="Valentovich L.N."/>
        </authorList>
    </citation>
    <scope>NUCLEOTIDE SEQUENCE</scope>
    <source>
        <strain evidence="3">4-3</strain>
    </source>
</reference>
<evidence type="ECO:0000256" key="1">
    <source>
        <dbReference type="ARBA" id="ARBA00007734"/>
    </source>
</evidence>
<dbReference type="InterPro" id="IPR023346">
    <property type="entry name" value="Lysozyme-like_dom_sf"/>
</dbReference>
<dbReference type="InterPro" id="IPR000189">
    <property type="entry name" value="Transglyc_AS"/>
</dbReference>
<dbReference type="SUPFAM" id="SSF53955">
    <property type="entry name" value="Lysozyme-like"/>
    <property type="match status" value="1"/>
</dbReference>
<evidence type="ECO:0000259" key="2">
    <source>
        <dbReference type="Pfam" id="PF01464"/>
    </source>
</evidence>
<dbReference type="PROSITE" id="PS00922">
    <property type="entry name" value="TRANSGLYCOSYLASE"/>
    <property type="match status" value="1"/>
</dbReference>
<dbReference type="EMBL" id="CP162599">
    <property type="protein sequence ID" value="XDK31554.1"/>
    <property type="molecule type" value="Genomic_DNA"/>
</dbReference>